<dbReference type="RefSeq" id="WP_189416088.1">
    <property type="nucleotide sequence ID" value="NZ_BMYZ01000001.1"/>
</dbReference>
<comment type="caution">
    <text evidence="12">The sequence shown here is derived from an EMBL/GenBank/DDBJ whole genome shotgun (WGS) entry which is preliminary data.</text>
</comment>
<dbReference type="SUPFAM" id="SSF54690">
    <property type="entry name" value="Molybdopterin synthase subunit MoaE"/>
    <property type="match status" value="1"/>
</dbReference>
<dbReference type="EMBL" id="BMYZ01000001">
    <property type="protein sequence ID" value="GGY65718.1"/>
    <property type="molecule type" value="Genomic_DNA"/>
</dbReference>
<sequence length="148" mass="16892">MISIQQQDFDVGEEYKALVADDTSAGAVVTFVGRVRDLNLARNVFGLHLEHYPGMTEKSLQDIVDEAQPRWKILRYKIIHRIGDLHLGDNIVFVGVTSAHREDAFSAANFLMDYLKTRAPFWKKELTEQGSVWVESQDKDAVAAKRWE</sequence>
<comment type="subunit">
    <text evidence="6">Heterotetramer of 2 MoaD subunits and 2 MoaE subunits. Also stable as homodimer. The enzyme changes between these two forms during catalysis.</text>
</comment>
<protein>
    <recommendedName>
        <fullName evidence="4">Molybdopterin synthase catalytic subunit</fullName>
        <ecNumber evidence="3">2.8.1.12</ecNumber>
    </recommendedName>
    <alternativeName>
        <fullName evidence="9">MPT synthase subunit 2</fullName>
    </alternativeName>
    <alternativeName>
        <fullName evidence="7">Molybdenum cofactor biosynthesis protein E</fullName>
    </alternativeName>
    <alternativeName>
        <fullName evidence="8">Molybdopterin-converting factor large subunit</fullName>
    </alternativeName>
    <alternativeName>
        <fullName evidence="10">Molybdopterin-converting factor subunit 2</fullName>
    </alternativeName>
</protein>
<organism evidence="12 13">
    <name type="scientific">Cellvibrio zantedeschiae</name>
    <dbReference type="NCBI Taxonomy" id="1237077"/>
    <lineage>
        <taxon>Bacteria</taxon>
        <taxon>Pseudomonadati</taxon>
        <taxon>Pseudomonadota</taxon>
        <taxon>Gammaproteobacteria</taxon>
        <taxon>Cellvibrionales</taxon>
        <taxon>Cellvibrionaceae</taxon>
        <taxon>Cellvibrio</taxon>
    </lineage>
</organism>
<evidence type="ECO:0000256" key="5">
    <source>
        <dbReference type="ARBA" id="ARBA00023150"/>
    </source>
</evidence>
<evidence type="ECO:0000313" key="13">
    <source>
        <dbReference type="Proteomes" id="UP000619761"/>
    </source>
</evidence>
<evidence type="ECO:0000256" key="9">
    <source>
        <dbReference type="ARBA" id="ARBA00030781"/>
    </source>
</evidence>
<reference evidence="13" key="1">
    <citation type="journal article" date="2019" name="Int. J. Syst. Evol. Microbiol.">
        <title>The Global Catalogue of Microorganisms (GCM) 10K type strain sequencing project: providing services to taxonomists for standard genome sequencing and annotation.</title>
        <authorList>
            <consortium name="The Broad Institute Genomics Platform"/>
            <consortium name="The Broad Institute Genome Sequencing Center for Infectious Disease"/>
            <person name="Wu L."/>
            <person name="Ma J."/>
        </authorList>
    </citation>
    <scope>NUCLEOTIDE SEQUENCE [LARGE SCALE GENOMIC DNA]</scope>
    <source>
        <strain evidence="13">KCTC 32239</strain>
    </source>
</reference>
<evidence type="ECO:0000256" key="7">
    <source>
        <dbReference type="ARBA" id="ARBA00029745"/>
    </source>
</evidence>
<comment type="pathway">
    <text evidence="1">Cofactor biosynthesis; molybdopterin biosynthesis.</text>
</comment>
<evidence type="ECO:0000256" key="3">
    <source>
        <dbReference type="ARBA" id="ARBA00011950"/>
    </source>
</evidence>
<dbReference type="InterPro" id="IPR003448">
    <property type="entry name" value="Mopterin_biosynth_MoaE"/>
</dbReference>
<dbReference type="InterPro" id="IPR036563">
    <property type="entry name" value="MoaE_sf"/>
</dbReference>
<evidence type="ECO:0000256" key="2">
    <source>
        <dbReference type="ARBA" id="ARBA00005426"/>
    </source>
</evidence>
<dbReference type="Pfam" id="PF02391">
    <property type="entry name" value="MoaE"/>
    <property type="match status" value="1"/>
</dbReference>
<dbReference type="CDD" id="cd00756">
    <property type="entry name" value="MoaE"/>
    <property type="match status" value="1"/>
</dbReference>
<gene>
    <name evidence="12" type="primary">moaE</name>
    <name evidence="12" type="ORF">GCM10011613_07000</name>
</gene>
<evidence type="ECO:0000256" key="6">
    <source>
        <dbReference type="ARBA" id="ARBA00026066"/>
    </source>
</evidence>
<evidence type="ECO:0000256" key="1">
    <source>
        <dbReference type="ARBA" id="ARBA00005046"/>
    </source>
</evidence>
<keyword evidence="13" id="KW-1185">Reference proteome</keyword>
<dbReference type="Proteomes" id="UP000619761">
    <property type="component" value="Unassembled WGS sequence"/>
</dbReference>
<dbReference type="Gene3D" id="3.90.1170.40">
    <property type="entry name" value="Molybdopterin biosynthesis MoaE subunit"/>
    <property type="match status" value="1"/>
</dbReference>
<comment type="similarity">
    <text evidence="2">Belongs to the MoaE family.</text>
</comment>
<evidence type="ECO:0000256" key="8">
    <source>
        <dbReference type="ARBA" id="ARBA00030407"/>
    </source>
</evidence>
<evidence type="ECO:0000256" key="10">
    <source>
        <dbReference type="ARBA" id="ARBA00032474"/>
    </source>
</evidence>
<comment type="catalytic activity">
    <reaction evidence="11">
        <text>2 [molybdopterin-synthase sulfur-carrier protein]-C-terminal-Gly-aminoethanethioate + cyclic pyranopterin phosphate + H2O = molybdopterin + 2 [molybdopterin-synthase sulfur-carrier protein]-C-terminal Gly-Gly + 2 H(+)</text>
        <dbReference type="Rhea" id="RHEA:26333"/>
        <dbReference type="Rhea" id="RHEA-COMP:12202"/>
        <dbReference type="Rhea" id="RHEA-COMP:19907"/>
        <dbReference type="ChEBI" id="CHEBI:15377"/>
        <dbReference type="ChEBI" id="CHEBI:15378"/>
        <dbReference type="ChEBI" id="CHEBI:58698"/>
        <dbReference type="ChEBI" id="CHEBI:59648"/>
        <dbReference type="ChEBI" id="CHEBI:90778"/>
        <dbReference type="ChEBI" id="CHEBI:232372"/>
        <dbReference type="EC" id="2.8.1.12"/>
    </reaction>
</comment>
<evidence type="ECO:0000256" key="11">
    <source>
        <dbReference type="ARBA" id="ARBA00049878"/>
    </source>
</evidence>
<evidence type="ECO:0000313" key="12">
    <source>
        <dbReference type="EMBL" id="GGY65718.1"/>
    </source>
</evidence>
<dbReference type="NCBIfam" id="NF007959">
    <property type="entry name" value="PRK10678.1"/>
    <property type="match status" value="1"/>
</dbReference>
<accession>A0ABQ3ATF1</accession>
<dbReference type="PANTHER" id="PTHR23404">
    <property type="entry name" value="MOLYBDOPTERIN SYNTHASE RELATED"/>
    <property type="match status" value="1"/>
</dbReference>
<evidence type="ECO:0000256" key="4">
    <source>
        <dbReference type="ARBA" id="ARBA00013858"/>
    </source>
</evidence>
<proteinExistence type="inferred from homology"/>
<keyword evidence="5" id="KW-0501">Molybdenum cofactor biosynthesis</keyword>
<name>A0ABQ3ATF1_9GAMM</name>
<dbReference type="EC" id="2.8.1.12" evidence="3"/>